<gene>
    <name evidence="1" type="ORF">HNQ99_002897</name>
</gene>
<organism evidence="1 2">
    <name type="scientific">Rhizorhapis suberifaciens</name>
    <name type="common">corky root of lettuce</name>
    <dbReference type="NCBI Taxonomy" id="13656"/>
    <lineage>
        <taxon>Bacteria</taxon>
        <taxon>Pseudomonadati</taxon>
        <taxon>Pseudomonadota</taxon>
        <taxon>Alphaproteobacteria</taxon>
        <taxon>Sphingomonadales</taxon>
        <taxon>Sphingomonadaceae</taxon>
        <taxon>Rhizorhapis</taxon>
    </lineage>
</organism>
<proteinExistence type="predicted"/>
<reference evidence="1 2" key="1">
    <citation type="submission" date="2020-08" db="EMBL/GenBank/DDBJ databases">
        <title>Genomic Encyclopedia of Type Strains, Phase IV (KMG-IV): sequencing the most valuable type-strain genomes for metagenomic binning, comparative biology and taxonomic classification.</title>
        <authorList>
            <person name="Goeker M."/>
        </authorList>
    </citation>
    <scope>NUCLEOTIDE SEQUENCE [LARGE SCALE GENOMIC DNA]</scope>
    <source>
        <strain evidence="1 2">DSM 7465</strain>
    </source>
</reference>
<keyword evidence="2" id="KW-1185">Reference proteome</keyword>
<dbReference type="Proteomes" id="UP000575068">
    <property type="component" value="Unassembled WGS sequence"/>
</dbReference>
<protein>
    <submittedName>
        <fullName evidence="1">Uncharacterized protein</fullName>
    </submittedName>
</protein>
<accession>A0A840HY35</accession>
<dbReference type="AlphaFoldDB" id="A0A840HY35"/>
<name>A0A840HY35_9SPHN</name>
<sequence>MAFYAICIELSNFRRRYGSIYRTSLFPHPRVVEAALNEAFLVSAVPSVLVSLCPFPRSALVGFNCPAMLTSAIANRAMMSKESFYKNAAASQRKDS</sequence>
<comment type="caution">
    <text evidence="1">The sequence shown here is derived from an EMBL/GenBank/DDBJ whole genome shotgun (WGS) entry which is preliminary data.</text>
</comment>
<evidence type="ECO:0000313" key="2">
    <source>
        <dbReference type="Proteomes" id="UP000575068"/>
    </source>
</evidence>
<dbReference type="EMBL" id="JACHOV010000012">
    <property type="protein sequence ID" value="MBB4642561.1"/>
    <property type="molecule type" value="Genomic_DNA"/>
</dbReference>
<evidence type="ECO:0000313" key="1">
    <source>
        <dbReference type="EMBL" id="MBB4642561.1"/>
    </source>
</evidence>